<evidence type="ECO:0000313" key="5">
    <source>
        <dbReference type="Proteomes" id="UP000014071"/>
    </source>
</evidence>
<dbReference type="Proteomes" id="UP000014071">
    <property type="component" value="Unassembled WGS sequence"/>
</dbReference>
<dbReference type="Pfam" id="PF00107">
    <property type="entry name" value="ADH_zinc_N"/>
    <property type="match status" value="1"/>
</dbReference>
<dbReference type="RefSeq" id="XP_012188744.1">
    <property type="nucleotide sequence ID" value="XM_012333354.1"/>
</dbReference>
<gene>
    <name evidence="4" type="ORF">PHSY_002732</name>
</gene>
<dbReference type="AlphaFoldDB" id="R9P1V9"/>
<keyword evidence="2" id="KW-0560">Oxidoreductase</keyword>
<evidence type="ECO:0000256" key="1">
    <source>
        <dbReference type="ARBA" id="ARBA00022857"/>
    </source>
</evidence>
<reference evidence="5" key="1">
    <citation type="journal article" date="2013" name="Genome Announc.">
        <title>Draft genome sequence of the basidiomycetous yeast-like fungus Pseudozyma hubeiensis SY62, which produces an abundant amount of the biosurfactant mannosylerythritol lipids.</title>
        <authorList>
            <person name="Konishi M."/>
            <person name="Hatada Y."/>
            <person name="Horiuchi J."/>
        </authorList>
    </citation>
    <scope>NUCLEOTIDE SEQUENCE [LARGE SCALE GENOMIC DNA]</scope>
    <source>
        <strain evidence="5">SY62</strain>
    </source>
</reference>
<organism evidence="4 5">
    <name type="scientific">Pseudozyma hubeiensis (strain SY62)</name>
    <name type="common">Yeast</name>
    <dbReference type="NCBI Taxonomy" id="1305764"/>
    <lineage>
        <taxon>Eukaryota</taxon>
        <taxon>Fungi</taxon>
        <taxon>Dikarya</taxon>
        <taxon>Basidiomycota</taxon>
        <taxon>Ustilaginomycotina</taxon>
        <taxon>Ustilaginomycetes</taxon>
        <taxon>Ustilaginales</taxon>
        <taxon>Ustilaginaceae</taxon>
        <taxon>Pseudozyma</taxon>
    </lineage>
</organism>
<dbReference type="eggNOG" id="KOG1198">
    <property type="taxonomic scope" value="Eukaryota"/>
</dbReference>
<dbReference type="InterPro" id="IPR011032">
    <property type="entry name" value="GroES-like_sf"/>
</dbReference>
<dbReference type="Pfam" id="PF08240">
    <property type="entry name" value="ADH_N"/>
    <property type="match status" value="1"/>
</dbReference>
<name>R9P1V9_PSEHS</name>
<accession>R9P1V9</accession>
<dbReference type="EMBL" id="DF238790">
    <property type="protein sequence ID" value="GAC95157.1"/>
    <property type="molecule type" value="Genomic_DNA"/>
</dbReference>
<dbReference type="SUPFAM" id="SSF50129">
    <property type="entry name" value="GroES-like"/>
    <property type="match status" value="1"/>
</dbReference>
<dbReference type="InterPro" id="IPR014189">
    <property type="entry name" value="Quinone_OxRdtase_PIG3"/>
</dbReference>
<evidence type="ECO:0000256" key="2">
    <source>
        <dbReference type="ARBA" id="ARBA00023002"/>
    </source>
</evidence>
<dbReference type="NCBIfam" id="TIGR02824">
    <property type="entry name" value="quinone_pig3"/>
    <property type="match status" value="1"/>
</dbReference>
<dbReference type="GO" id="GO:0016651">
    <property type="term" value="F:oxidoreductase activity, acting on NAD(P)H"/>
    <property type="evidence" value="ECO:0007669"/>
    <property type="project" value="TreeGrafter"/>
</dbReference>
<dbReference type="PANTHER" id="PTHR48106">
    <property type="entry name" value="QUINONE OXIDOREDUCTASE PIG3-RELATED"/>
    <property type="match status" value="1"/>
</dbReference>
<keyword evidence="5" id="KW-1185">Reference proteome</keyword>
<dbReference type="OrthoDB" id="203908at2759"/>
<dbReference type="CDD" id="cd05276">
    <property type="entry name" value="p53_inducible_oxidoreductase"/>
    <property type="match status" value="1"/>
</dbReference>
<dbReference type="InterPro" id="IPR036291">
    <property type="entry name" value="NAD(P)-bd_dom_sf"/>
</dbReference>
<dbReference type="InterPro" id="IPR013154">
    <property type="entry name" value="ADH-like_N"/>
</dbReference>
<evidence type="ECO:0000259" key="3">
    <source>
        <dbReference type="SMART" id="SM00829"/>
    </source>
</evidence>
<sequence>MRAVMVKDGRGSSANLYIGEALVPQLDDDEVLVKIEAFGLNRMDIRQREGLYNLPPHAPQIMGVEFSGHIVATKNLQDSKWKEGDEVFGLAVGGAYAEYIKVSARMVLNKPPQLSWVQAAAIPETYLTAFQALRRIACMKKGESVLIHAGASGVGIAAIQLAKVYGADKIFVTAGSQDKVDFCQRIGATKGFNYKASDWADQLAQYTAAEGENCAGSVDVIIDVVGAPYLAGNMRSLKKDGRLVVLAFMGGAQLREVEISQILYKRLRIEGSTLRSRTIGYQSDLVQDFVKEKGIERLIMGCSSSDEGGSQIIIHKVYSWKCIKEAHDEMEANRTVGKIVVTIDDY</sequence>
<dbReference type="InterPro" id="IPR013149">
    <property type="entry name" value="ADH-like_C"/>
</dbReference>
<dbReference type="GO" id="GO:0070402">
    <property type="term" value="F:NADPH binding"/>
    <property type="evidence" value="ECO:0007669"/>
    <property type="project" value="TreeGrafter"/>
</dbReference>
<protein>
    <submittedName>
        <fullName evidence="4">Quinone oxidoreductase</fullName>
    </submittedName>
</protein>
<evidence type="ECO:0000313" key="4">
    <source>
        <dbReference type="EMBL" id="GAC95157.1"/>
    </source>
</evidence>
<dbReference type="GeneID" id="24108023"/>
<dbReference type="Gene3D" id="3.40.50.720">
    <property type="entry name" value="NAD(P)-binding Rossmann-like Domain"/>
    <property type="match status" value="1"/>
</dbReference>
<dbReference type="SMART" id="SM00829">
    <property type="entry name" value="PKS_ER"/>
    <property type="match status" value="1"/>
</dbReference>
<keyword evidence="1" id="KW-0521">NADP</keyword>
<dbReference type="STRING" id="1305764.R9P1V9"/>
<dbReference type="PANTHER" id="PTHR48106:SF18">
    <property type="entry name" value="QUINONE OXIDOREDUCTASE PIG3"/>
    <property type="match status" value="1"/>
</dbReference>
<dbReference type="Gene3D" id="3.90.180.10">
    <property type="entry name" value="Medium-chain alcohol dehydrogenases, catalytic domain"/>
    <property type="match status" value="1"/>
</dbReference>
<proteinExistence type="predicted"/>
<dbReference type="HOGENOM" id="CLU_026673_3_4_1"/>
<dbReference type="InterPro" id="IPR020843">
    <property type="entry name" value="ER"/>
</dbReference>
<dbReference type="SUPFAM" id="SSF51735">
    <property type="entry name" value="NAD(P)-binding Rossmann-fold domains"/>
    <property type="match status" value="1"/>
</dbReference>
<feature type="domain" description="Enoyl reductase (ER)" evidence="3">
    <location>
        <begin position="11"/>
        <end position="341"/>
    </location>
</feature>